<dbReference type="Pfam" id="PF09767">
    <property type="entry name" value="DUF2053"/>
    <property type="match status" value="1"/>
</dbReference>
<gene>
    <name evidence="13" type="primary">LOC116295977</name>
</gene>
<dbReference type="GeneID" id="116295977"/>
<organism evidence="12 13">
    <name type="scientific">Actinia tenebrosa</name>
    <name type="common">Australian red waratah sea anemone</name>
    <dbReference type="NCBI Taxonomy" id="6105"/>
    <lineage>
        <taxon>Eukaryota</taxon>
        <taxon>Metazoa</taxon>
        <taxon>Cnidaria</taxon>
        <taxon>Anthozoa</taxon>
        <taxon>Hexacorallia</taxon>
        <taxon>Actiniaria</taxon>
        <taxon>Actiniidae</taxon>
        <taxon>Actinia</taxon>
    </lineage>
</organism>
<evidence type="ECO:0000256" key="1">
    <source>
        <dbReference type="ARBA" id="ARBA00004477"/>
    </source>
</evidence>
<dbReference type="PANTHER" id="PTHR12869">
    <property type="entry name" value="SMALL SEVEN TRANSMEMBRANE DOMAIN-CONTAINING PROTEIN"/>
    <property type="match status" value="1"/>
</dbReference>
<feature type="transmembrane region" description="Helical" evidence="11">
    <location>
        <begin position="197"/>
        <end position="221"/>
    </location>
</feature>
<dbReference type="AlphaFoldDB" id="A0A6P8HWP4"/>
<dbReference type="OrthoDB" id="9993532at2759"/>
<keyword evidence="7 11" id="KW-0472">Membrane</keyword>
<dbReference type="InterPro" id="IPR019164">
    <property type="entry name" value="TMEM147"/>
</dbReference>
<dbReference type="GO" id="GO:0005789">
    <property type="term" value="C:endoplasmic reticulum membrane"/>
    <property type="evidence" value="ECO:0007669"/>
    <property type="project" value="UniProtKB-SubCell"/>
</dbReference>
<dbReference type="PANTHER" id="PTHR12869:SF0">
    <property type="entry name" value="BOS COMPLEX SUBUNIT TMEM147"/>
    <property type="match status" value="1"/>
</dbReference>
<keyword evidence="6 11" id="KW-1133">Transmembrane helix</keyword>
<evidence type="ECO:0000256" key="6">
    <source>
        <dbReference type="ARBA" id="ARBA00022989"/>
    </source>
</evidence>
<keyword evidence="12" id="KW-1185">Reference proteome</keyword>
<evidence type="ECO:0000256" key="11">
    <source>
        <dbReference type="SAM" id="Phobius"/>
    </source>
</evidence>
<comment type="subcellular location">
    <subcellularLocation>
        <location evidence="2">Cell membrane</location>
        <topology evidence="2">Multi-pass membrane protein</topology>
    </subcellularLocation>
    <subcellularLocation>
        <location evidence="1">Endoplasmic reticulum membrane</location>
        <topology evidence="1">Multi-pass membrane protein</topology>
    </subcellularLocation>
</comment>
<dbReference type="RefSeq" id="XP_031559798.1">
    <property type="nucleotide sequence ID" value="XM_031703938.1"/>
</dbReference>
<dbReference type="Proteomes" id="UP000515163">
    <property type="component" value="Unplaced"/>
</dbReference>
<dbReference type="FunCoup" id="A0A6P8HWP4">
    <property type="interactions" value="1066"/>
</dbReference>
<evidence type="ECO:0000256" key="5">
    <source>
        <dbReference type="ARBA" id="ARBA00022824"/>
    </source>
</evidence>
<evidence type="ECO:0000256" key="10">
    <source>
        <dbReference type="ARBA" id="ARBA00034899"/>
    </source>
</evidence>
<reference evidence="13" key="1">
    <citation type="submission" date="2025-08" db="UniProtKB">
        <authorList>
            <consortium name="RefSeq"/>
        </authorList>
    </citation>
    <scope>IDENTIFICATION</scope>
    <source>
        <tissue evidence="13">Tentacle</tissue>
    </source>
</reference>
<accession>A0A6P8HWP4</accession>
<feature type="transmembrane region" description="Helical" evidence="11">
    <location>
        <begin position="101"/>
        <end position="123"/>
    </location>
</feature>
<dbReference type="InParanoid" id="A0A6P8HWP4"/>
<keyword evidence="3" id="KW-1003">Cell membrane</keyword>
<evidence type="ECO:0000313" key="12">
    <source>
        <dbReference type="Proteomes" id="UP000515163"/>
    </source>
</evidence>
<sequence length="230" mass="25690">MTLFHFGNCLALAYFPYLIVYKCSGMSEYSAFWQCVKAGGAYLVTQLCKMLVLATFFPTSEVPPDSMDYIGEFLRSTVDLADLVGLYLVMSKVAGKGDLKVLVAGLGWATAELSMTRLLPLWVGARGMEFDWKYMQMSFDANISLAHHIATATLVWLWGRTDLHKTFLPVVMVFLTLGCYKPLIIEVLSHTFGVQSWALLVLKASFTSCIGFVALQLYLALTTDQKQHRP</sequence>
<protein>
    <recommendedName>
        <fullName evidence="9">BOS complex subunit TMEM147</fullName>
    </recommendedName>
    <alternativeName>
        <fullName evidence="10">Transmembrane protein 147</fullName>
    </alternativeName>
</protein>
<name>A0A6P8HWP4_ACTTE</name>
<dbReference type="KEGG" id="aten:116295977"/>
<feature type="transmembrane region" description="Helical" evidence="11">
    <location>
        <begin position="143"/>
        <end position="159"/>
    </location>
</feature>
<dbReference type="GO" id="GO:0005886">
    <property type="term" value="C:plasma membrane"/>
    <property type="evidence" value="ECO:0007669"/>
    <property type="project" value="UniProtKB-SubCell"/>
</dbReference>
<keyword evidence="5" id="KW-0256">Endoplasmic reticulum</keyword>
<comment type="similarity">
    <text evidence="8">Belongs to the TMEM147 family.</text>
</comment>
<evidence type="ECO:0000256" key="4">
    <source>
        <dbReference type="ARBA" id="ARBA00022692"/>
    </source>
</evidence>
<evidence type="ECO:0000256" key="2">
    <source>
        <dbReference type="ARBA" id="ARBA00004651"/>
    </source>
</evidence>
<evidence type="ECO:0000256" key="3">
    <source>
        <dbReference type="ARBA" id="ARBA00022475"/>
    </source>
</evidence>
<evidence type="ECO:0000256" key="8">
    <source>
        <dbReference type="ARBA" id="ARBA00034739"/>
    </source>
</evidence>
<keyword evidence="4 11" id="KW-0812">Transmembrane</keyword>
<evidence type="ECO:0000256" key="7">
    <source>
        <dbReference type="ARBA" id="ARBA00023136"/>
    </source>
</evidence>
<feature type="transmembrane region" description="Helical" evidence="11">
    <location>
        <begin position="6"/>
        <end position="23"/>
    </location>
</feature>
<proteinExistence type="inferred from homology"/>
<feature type="transmembrane region" description="Helical" evidence="11">
    <location>
        <begin position="166"/>
        <end position="185"/>
    </location>
</feature>
<evidence type="ECO:0000313" key="13">
    <source>
        <dbReference type="RefSeq" id="XP_031559798.1"/>
    </source>
</evidence>
<evidence type="ECO:0000256" key="9">
    <source>
        <dbReference type="ARBA" id="ARBA00034846"/>
    </source>
</evidence>